<evidence type="ECO:0000313" key="1">
    <source>
        <dbReference type="EMBL" id="GAC16006.1"/>
    </source>
</evidence>
<dbReference type="AlphaFoldDB" id="K6XWH4"/>
<dbReference type="InterPro" id="IPR011990">
    <property type="entry name" value="TPR-like_helical_dom_sf"/>
</dbReference>
<comment type="caution">
    <text evidence="1">The sequence shown here is derived from an EMBL/GenBank/DDBJ whole genome shotgun (WGS) entry which is preliminary data.</text>
</comment>
<sequence length="369" mass="41901">MHFSSIIRLTALGCLLFFTQIVYVNAKPSSPSANEVVASWPTYSAMPSTGSNLQKVRFHLQQAQYPGNGSLHFSMATQAFNGLPQRSAESSEYFYLKARIAQHEHKFEEAIADLNQAIKLQYDYPSAWLLKANLHLIQQQHDDALNACKQLIGNSALALATVCSLEVSSYQQDNLAERYRLLKRQFSADYFVVNEQSKDADISAQLWFEQLAADMALRLQQYEEAQGWLSSDNLTEKPLSYIVLWADIQIAQSNFSNVIDTLQPIVAASAFKDDALLIRLAIAQKNLGAHSNTKTDWVYLSKQRIEQRIARKDNFHAADITRFYLWIEPQPALALKWAQRNYQQAKMDEDLRLLQQARAQYEQAEGAGK</sequence>
<reference evidence="1 2" key="1">
    <citation type="journal article" date="2017" name="Antonie Van Leeuwenhoek">
        <title>Rhizobium rhizosphaerae sp. nov., a novel species isolated from rice rhizosphere.</title>
        <authorList>
            <person name="Zhao J.J."/>
            <person name="Zhang J."/>
            <person name="Zhang R.J."/>
            <person name="Zhang C.W."/>
            <person name="Yin H.Q."/>
            <person name="Zhang X.X."/>
        </authorList>
    </citation>
    <scope>NUCLEOTIDE SEQUENCE [LARGE SCALE GENOMIC DNA]</scope>
    <source>
        <strain evidence="1 2">E3</strain>
    </source>
</reference>
<dbReference type="RefSeq" id="WP_008845809.1">
    <property type="nucleotide sequence ID" value="NZ_BAEN01000065.1"/>
</dbReference>
<dbReference type="Gene3D" id="1.25.40.10">
    <property type="entry name" value="Tetratricopeptide repeat domain"/>
    <property type="match status" value="1"/>
</dbReference>
<dbReference type="eggNOG" id="COG0457">
    <property type="taxonomic scope" value="Bacteria"/>
</dbReference>
<dbReference type="EMBL" id="BAEN01000065">
    <property type="protein sequence ID" value="GAC16006.1"/>
    <property type="molecule type" value="Genomic_DNA"/>
</dbReference>
<protein>
    <submittedName>
        <fullName evidence="1">Uncharacterized protein</fullName>
    </submittedName>
</protein>
<proteinExistence type="predicted"/>
<keyword evidence="2" id="KW-1185">Reference proteome</keyword>
<dbReference type="InterPro" id="IPR019734">
    <property type="entry name" value="TPR_rpt"/>
</dbReference>
<accession>K6XWH4</accession>
<name>K6XWH4_9ALTE</name>
<dbReference type="SUPFAM" id="SSF48452">
    <property type="entry name" value="TPR-like"/>
    <property type="match status" value="1"/>
</dbReference>
<evidence type="ECO:0000313" key="2">
    <source>
        <dbReference type="Proteomes" id="UP000006334"/>
    </source>
</evidence>
<dbReference type="SMART" id="SM00028">
    <property type="entry name" value="TPR"/>
    <property type="match status" value="2"/>
</dbReference>
<dbReference type="OrthoDB" id="5761728at2"/>
<organism evidence="1 2">
    <name type="scientific">Aliiglaciecola lipolytica E3</name>
    <dbReference type="NCBI Taxonomy" id="1127673"/>
    <lineage>
        <taxon>Bacteria</taxon>
        <taxon>Pseudomonadati</taxon>
        <taxon>Pseudomonadota</taxon>
        <taxon>Gammaproteobacteria</taxon>
        <taxon>Alteromonadales</taxon>
        <taxon>Alteromonadaceae</taxon>
        <taxon>Aliiglaciecola</taxon>
    </lineage>
</organism>
<gene>
    <name evidence="1" type="ORF">GLIP_3392</name>
</gene>
<dbReference type="STRING" id="1127673.GLIP_3392"/>
<dbReference type="Proteomes" id="UP000006334">
    <property type="component" value="Unassembled WGS sequence"/>
</dbReference>